<sequence>SAVSIEQIDGSLFSERVDIPQWDPEKRPAREALQDKFTDLTAPIIRVDVSRAIIGDLEHLENIKDVSSIISRISGVSK</sequence>
<feature type="non-terminal residue" evidence="1">
    <location>
        <position position="1"/>
    </location>
</feature>
<protein>
    <submittedName>
        <fullName evidence="1">Uncharacterized protein</fullName>
    </submittedName>
</protein>
<proteinExistence type="predicted"/>
<evidence type="ECO:0000313" key="1">
    <source>
        <dbReference type="EMBL" id="GAI38491.1"/>
    </source>
</evidence>
<dbReference type="AlphaFoldDB" id="X1P7T0"/>
<comment type="caution">
    <text evidence="1">The sequence shown here is derived from an EMBL/GenBank/DDBJ whole genome shotgun (WGS) entry which is preliminary data.</text>
</comment>
<accession>X1P7T0</accession>
<organism evidence="1">
    <name type="scientific">marine sediment metagenome</name>
    <dbReference type="NCBI Taxonomy" id="412755"/>
    <lineage>
        <taxon>unclassified sequences</taxon>
        <taxon>metagenomes</taxon>
        <taxon>ecological metagenomes</taxon>
    </lineage>
</organism>
<reference evidence="1" key="1">
    <citation type="journal article" date="2014" name="Front. Microbiol.">
        <title>High frequency of phylogenetically diverse reductive dehalogenase-homologous genes in deep subseafloor sedimentary metagenomes.</title>
        <authorList>
            <person name="Kawai M."/>
            <person name="Futagami T."/>
            <person name="Toyoda A."/>
            <person name="Takaki Y."/>
            <person name="Nishi S."/>
            <person name="Hori S."/>
            <person name="Arai W."/>
            <person name="Tsubouchi T."/>
            <person name="Morono Y."/>
            <person name="Uchiyama I."/>
            <person name="Ito T."/>
            <person name="Fujiyama A."/>
            <person name="Inagaki F."/>
            <person name="Takami H."/>
        </authorList>
    </citation>
    <scope>NUCLEOTIDE SEQUENCE</scope>
    <source>
        <strain evidence="1">Expedition CK06-06</strain>
    </source>
</reference>
<dbReference type="GO" id="GO:0016829">
    <property type="term" value="F:lyase activity"/>
    <property type="evidence" value="ECO:0007669"/>
    <property type="project" value="InterPro"/>
</dbReference>
<dbReference type="EMBL" id="BARV01028871">
    <property type="protein sequence ID" value="GAI38491.1"/>
    <property type="molecule type" value="Genomic_DNA"/>
</dbReference>
<gene>
    <name evidence="1" type="ORF">S06H3_46128</name>
</gene>
<dbReference type="SUPFAM" id="SSF103378">
    <property type="entry name" value="2-methylcitrate dehydratase PrpD"/>
    <property type="match status" value="1"/>
</dbReference>
<name>X1P7T0_9ZZZZ</name>
<dbReference type="InterPro" id="IPR036148">
    <property type="entry name" value="MmgE/PrpD_sf"/>
</dbReference>